<dbReference type="AlphaFoldDB" id="A0AAV9H1B7"/>
<evidence type="ECO:0000313" key="6">
    <source>
        <dbReference type="Proteomes" id="UP001321760"/>
    </source>
</evidence>
<accession>A0AAV9H1B7</accession>
<dbReference type="EMBL" id="MU865916">
    <property type="protein sequence ID" value="KAK4454541.1"/>
    <property type="molecule type" value="Genomic_DNA"/>
</dbReference>
<dbReference type="PANTHER" id="PTHR11559">
    <property type="entry name" value="CARBOXYLESTERASE"/>
    <property type="match status" value="1"/>
</dbReference>
<comment type="caution">
    <text evidence="5">The sequence shown here is derived from an EMBL/GenBank/DDBJ whole genome shotgun (WGS) entry which is preliminary data.</text>
</comment>
<keyword evidence="2 3" id="KW-0378">Hydrolase</keyword>
<dbReference type="EC" id="3.1.1.-" evidence="3"/>
<sequence>MKPLRVTLAVLIPLAASVKPLVDVNNQYIGQPLPNGITQWLGIRYAAPPVGELRFAPPGDPTYDPEPKQANKHGKICLKTGERANTTETSEDCLFLDVYAPTWAARESQLPVFVFIQGGGFNANANPNLNGSGLLEASNNSIVFVTFNYRAGPYGFLTDGQHVTANNGLRDQRKALHWVQRHIAEFGGNPAHVVIGGASAGAASIALHLTAYGGRDDGLIHAAAAGSVSFGMMLTARESAYQYRNLLVRLDCAGHDPLACLRSKSVAELQKKNVNDPYPGATNAPLFMWGPVIDGDLITKLPYEAFRDGQFLKVPVIFGDDTNGGTVFTPVMTSTRSESNRWLINQFPNLGIEQLLRLNELYPNSNETMCPEKGCWWRQLSDVYGEMRYMCPGLFLNSALARYGVEASYAYRWNVEDPEEMSVGIGVPHTVEVSALFGPENVEGKSPASYYSNGTNAGAVQAIQGYWTRFIKTFNPNDQESDILTQWETWSKRPWSRLLFDTGGATSMETSLEGLRERCEYLASIGIALHQ</sequence>
<keyword evidence="6" id="KW-1185">Reference proteome</keyword>
<feature type="chain" id="PRO_5043112111" description="Carboxylic ester hydrolase" evidence="3">
    <location>
        <begin position="18"/>
        <end position="531"/>
    </location>
</feature>
<dbReference type="Pfam" id="PF00135">
    <property type="entry name" value="COesterase"/>
    <property type="match status" value="1"/>
</dbReference>
<evidence type="ECO:0000256" key="1">
    <source>
        <dbReference type="ARBA" id="ARBA00005964"/>
    </source>
</evidence>
<dbReference type="InterPro" id="IPR050309">
    <property type="entry name" value="Type-B_Carboxylest/Lipase"/>
</dbReference>
<dbReference type="InterPro" id="IPR029058">
    <property type="entry name" value="AB_hydrolase_fold"/>
</dbReference>
<evidence type="ECO:0000259" key="4">
    <source>
        <dbReference type="Pfam" id="PF00135"/>
    </source>
</evidence>
<dbReference type="GO" id="GO:0016787">
    <property type="term" value="F:hydrolase activity"/>
    <property type="evidence" value="ECO:0007669"/>
    <property type="project" value="UniProtKB-KW"/>
</dbReference>
<organism evidence="5 6">
    <name type="scientific">Podospora aff. communis PSN243</name>
    <dbReference type="NCBI Taxonomy" id="3040156"/>
    <lineage>
        <taxon>Eukaryota</taxon>
        <taxon>Fungi</taxon>
        <taxon>Dikarya</taxon>
        <taxon>Ascomycota</taxon>
        <taxon>Pezizomycotina</taxon>
        <taxon>Sordariomycetes</taxon>
        <taxon>Sordariomycetidae</taxon>
        <taxon>Sordariales</taxon>
        <taxon>Podosporaceae</taxon>
        <taxon>Podospora</taxon>
    </lineage>
</organism>
<dbReference type="PROSITE" id="PS00941">
    <property type="entry name" value="CARBOXYLESTERASE_B_2"/>
    <property type="match status" value="1"/>
</dbReference>
<feature type="signal peptide" evidence="3">
    <location>
        <begin position="1"/>
        <end position="17"/>
    </location>
</feature>
<evidence type="ECO:0000313" key="5">
    <source>
        <dbReference type="EMBL" id="KAK4454541.1"/>
    </source>
</evidence>
<dbReference type="Proteomes" id="UP001321760">
    <property type="component" value="Unassembled WGS sequence"/>
</dbReference>
<evidence type="ECO:0000256" key="2">
    <source>
        <dbReference type="ARBA" id="ARBA00022801"/>
    </source>
</evidence>
<dbReference type="PROSITE" id="PS00122">
    <property type="entry name" value="CARBOXYLESTERASE_B_1"/>
    <property type="match status" value="1"/>
</dbReference>
<keyword evidence="3" id="KW-0732">Signal</keyword>
<feature type="domain" description="Carboxylesterase type B" evidence="4">
    <location>
        <begin position="36"/>
        <end position="495"/>
    </location>
</feature>
<dbReference type="InterPro" id="IPR019826">
    <property type="entry name" value="Carboxylesterase_B_AS"/>
</dbReference>
<reference evidence="5" key="2">
    <citation type="submission" date="2023-05" db="EMBL/GenBank/DDBJ databases">
        <authorList>
            <consortium name="Lawrence Berkeley National Laboratory"/>
            <person name="Steindorff A."/>
            <person name="Hensen N."/>
            <person name="Bonometti L."/>
            <person name="Westerberg I."/>
            <person name="Brannstrom I.O."/>
            <person name="Guillou S."/>
            <person name="Cros-Aarteil S."/>
            <person name="Calhoun S."/>
            <person name="Haridas S."/>
            <person name="Kuo A."/>
            <person name="Mondo S."/>
            <person name="Pangilinan J."/>
            <person name="Riley R."/>
            <person name="Labutti K."/>
            <person name="Andreopoulos B."/>
            <person name="Lipzen A."/>
            <person name="Chen C."/>
            <person name="Yanf M."/>
            <person name="Daum C."/>
            <person name="Ng V."/>
            <person name="Clum A."/>
            <person name="Ohm R."/>
            <person name="Martin F."/>
            <person name="Silar P."/>
            <person name="Natvig D."/>
            <person name="Lalanne C."/>
            <person name="Gautier V."/>
            <person name="Ament-Velasquez S.L."/>
            <person name="Kruys A."/>
            <person name="Hutchinson M.I."/>
            <person name="Powell A.J."/>
            <person name="Barry K."/>
            <person name="Miller A.N."/>
            <person name="Grigoriev I.V."/>
            <person name="Debuchy R."/>
            <person name="Gladieux P."/>
            <person name="Thoren M.H."/>
            <person name="Johannesson H."/>
        </authorList>
    </citation>
    <scope>NUCLEOTIDE SEQUENCE</scope>
    <source>
        <strain evidence="5">PSN243</strain>
    </source>
</reference>
<evidence type="ECO:0000256" key="3">
    <source>
        <dbReference type="RuleBase" id="RU361235"/>
    </source>
</evidence>
<dbReference type="InterPro" id="IPR019819">
    <property type="entry name" value="Carboxylesterase_B_CS"/>
</dbReference>
<dbReference type="InterPro" id="IPR002018">
    <property type="entry name" value="CarbesteraseB"/>
</dbReference>
<dbReference type="Gene3D" id="3.40.50.1820">
    <property type="entry name" value="alpha/beta hydrolase"/>
    <property type="match status" value="1"/>
</dbReference>
<proteinExistence type="inferred from homology"/>
<protein>
    <recommendedName>
        <fullName evidence="3">Carboxylic ester hydrolase</fullName>
        <ecNumber evidence="3">3.1.1.-</ecNumber>
    </recommendedName>
</protein>
<comment type="similarity">
    <text evidence="1 3">Belongs to the type-B carboxylesterase/lipase family.</text>
</comment>
<reference evidence="5" key="1">
    <citation type="journal article" date="2023" name="Mol. Phylogenet. Evol.">
        <title>Genome-scale phylogeny and comparative genomics of the fungal order Sordariales.</title>
        <authorList>
            <person name="Hensen N."/>
            <person name="Bonometti L."/>
            <person name="Westerberg I."/>
            <person name="Brannstrom I.O."/>
            <person name="Guillou S."/>
            <person name="Cros-Aarteil S."/>
            <person name="Calhoun S."/>
            <person name="Haridas S."/>
            <person name="Kuo A."/>
            <person name="Mondo S."/>
            <person name="Pangilinan J."/>
            <person name="Riley R."/>
            <person name="LaButti K."/>
            <person name="Andreopoulos B."/>
            <person name="Lipzen A."/>
            <person name="Chen C."/>
            <person name="Yan M."/>
            <person name="Daum C."/>
            <person name="Ng V."/>
            <person name="Clum A."/>
            <person name="Steindorff A."/>
            <person name="Ohm R.A."/>
            <person name="Martin F."/>
            <person name="Silar P."/>
            <person name="Natvig D.O."/>
            <person name="Lalanne C."/>
            <person name="Gautier V."/>
            <person name="Ament-Velasquez S.L."/>
            <person name="Kruys A."/>
            <person name="Hutchinson M.I."/>
            <person name="Powell A.J."/>
            <person name="Barry K."/>
            <person name="Miller A.N."/>
            <person name="Grigoriev I.V."/>
            <person name="Debuchy R."/>
            <person name="Gladieux P."/>
            <person name="Hiltunen Thoren M."/>
            <person name="Johannesson H."/>
        </authorList>
    </citation>
    <scope>NUCLEOTIDE SEQUENCE</scope>
    <source>
        <strain evidence="5">PSN243</strain>
    </source>
</reference>
<name>A0AAV9H1B7_9PEZI</name>
<dbReference type="SUPFAM" id="SSF53474">
    <property type="entry name" value="alpha/beta-Hydrolases"/>
    <property type="match status" value="1"/>
</dbReference>
<gene>
    <name evidence="5" type="ORF">QBC34DRAFT_481901</name>
</gene>